<dbReference type="Proteomes" id="UP001163324">
    <property type="component" value="Chromosome 5"/>
</dbReference>
<accession>A0ACC0UZ04</accession>
<evidence type="ECO:0000313" key="2">
    <source>
        <dbReference type="Proteomes" id="UP001163324"/>
    </source>
</evidence>
<name>A0ACC0UZ04_9HYPO</name>
<reference evidence="1" key="1">
    <citation type="submission" date="2022-10" db="EMBL/GenBank/DDBJ databases">
        <title>Complete Genome of Trichothecium roseum strain YXFP-22015, a Plant Pathogen Isolated from Citrus.</title>
        <authorList>
            <person name="Wang Y."/>
            <person name="Zhu L."/>
        </authorList>
    </citation>
    <scope>NUCLEOTIDE SEQUENCE</scope>
    <source>
        <strain evidence="1">YXFP-22015</strain>
    </source>
</reference>
<protein>
    <submittedName>
        <fullName evidence="1">Uncharacterized protein</fullName>
    </submittedName>
</protein>
<proteinExistence type="predicted"/>
<gene>
    <name evidence="1" type="ORF">N3K66_005792</name>
</gene>
<organism evidence="1 2">
    <name type="scientific">Trichothecium roseum</name>
    <dbReference type="NCBI Taxonomy" id="47278"/>
    <lineage>
        <taxon>Eukaryota</taxon>
        <taxon>Fungi</taxon>
        <taxon>Dikarya</taxon>
        <taxon>Ascomycota</taxon>
        <taxon>Pezizomycotina</taxon>
        <taxon>Sordariomycetes</taxon>
        <taxon>Hypocreomycetidae</taxon>
        <taxon>Hypocreales</taxon>
        <taxon>Hypocreales incertae sedis</taxon>
        <taxon>Trichothecium</taxon>
    </lineage>
</organism>
<comment type="caution">
    <text evidence="1">The sequence shown here is derived from an EMBL/GenBank/DDBJ whole genome shotgun (WGS) entry which is preliminary data.</text>
</comment>
<evidence type="ECO:0000313" key="1">
    <source>
        <dbReference type="EMBL" id="KAI9899331.1"/>
    </source>
</evidence>
<keyword evidence="2" id="KW-1185">Reference proteome</keyword>
<dbReference type="EMBL" id="CM047944">
    <property type="protein sequence ID" value="KAI9899331.1"/>
    <property type="molecule type" value="Genomic_DNA"/>
</dbReference>
<sequence>MRPSALLTLLASSGAVIAEPIPRPSPSADADAGLGRFGDQHGLTPPGPDHHGHPGHPPPPGHGGWGSHPPYHPHDPHYHGHGHDHGSLFRPETYLSAHQQRTFTHLVASIIKSQESIARLSPSISSEFRRSIGLWIHLHGLIPEYSRIKQSHYIFAIEALRDALLRLGKGHHGHLNEIRGLTHELFFDNLFLVGFINDQYGSNPLPPALTDRPGDVMGALINFLGIDAREHLHCKGKHCGHGHGGHGGDHGHGGGPKDEDHEWELCPIDDPKCCEGPGPHPDCKKHKVGKKIIKYRKKKVTKKLKGHKKPGHPHHHGHHHHPENHHQGHRQGHHRQQHHHKGYKHHRLGWGEHP</sequence>